<accession>A0A2A5T284</accession>
<evidence type="ECO:0000313" key="1">
    <source>
        <dbReference type="EMBL" id="PCS22285.1"/>
    </source>
</evidence>
<name>A0A2A5T284_9GAMM</name>
<dbReference type="AlphaFoldDB" id="A0A2A5T284"/>
<proteinExistence type="predicted"/>
<dbReference type="Proteomes" id="UP000219020">
    <property type="component" value="Unassembled WGS sequence"/>
</dbReference>
<reference evidence="2" key="1">
    <citation type="submission" date="2017-04" db="EMBL/GenBank/DDBJ databases">
        <title>Genome evolution of the luminous symbionts of deep sea anglerfish.</title>
        <authorList>
            <person name="Hendry T.A."/>
        </authorList>
    </citation>
    <scope>NUCLEOTIDE SEQUENCE [LARGE SCALE GENOMIC DNA]</scope>
</reference>
<evidence type="ECO:0000313" key="2">
    <source>
        <dbReference type="Proteomes" id="UP000219020"/>
    </source>
</evidence>
<sequence>MTNILGIECGVSFIINTITGLIAYTLQQKTRLKIARLK</sequence>
<protein>
    <submittedName>
        <fullName evidence="1">Uncharacterized protein</fullName>
    </submittedName>
</protein>
<dbReference type="EMBL" id="NBYY01000022">
    <property type="protein sequence ID" value="PCS22285.1"/>
    <property type="molecule type" value="Genomic_DNA"/>
</dbReference>
<organism evidence="1 2">
    <name type="scientific">Candidatus Enterovibrio escicola</name>
    <dbReference type="NCBI Taxonomy" id="1927127"/>
    <lineage>
        <taxon>Bacteria</taxon>
        <taxon>Pseudomonadati</taxon>
        <taxon>Pseudomonadota</taxon>
        <taxon>Gammaproteobacteria</taxon>
        <taxon>Vibrionales</taxon>
        <taxon>Vibrionaceae</taxon>
        <taxon>Enterovibrio</taxon>
    </lineage>
</organism>
<gene>
    <name evidence="1" type="ORF">BTN49_2014</name>
</gene>
<keyword evidence="2" id="KW-1185">Reference proteome</keyword>
<comment type="caution">
    <text evidence="1">The sequence shown here is derived from an EMBL/GenBank/DDBJ whole genome shotgun (WGS) entry which is preliminary data.</text>
</comment>